<dbReference type="AlphaFoldDB" id="A0A0K2UXK4"/>
<reference evidence="1" key="1">
    <citation type="submission" date="2014-05" db="EMBL/GenBank/DDBJ databases">
        <authorList>
            <person name="Chronopoulou M."/>
        </authorList>
    </citation>
    <scope>NUCLEOTIDE SEQUENCE</scope>
    <source>
        <tissue evidence="1">Whole organism</tissue>
    </source>
</reference>
<evidence type="ECO:0000313" key="1">
    <source>
        <dbReference type="EMBL" id="CDW42597.1"/>
    </source>
</evidence>
<organism evidence="1">
    <name type="scientific">Lepeophtheirus salmonis</name>
    <name type="common">Salmon louse</name>
    <name type="synonym">Caligus salmonis</name>
    <dbReference type="NCBI Taxonomy" id="72036"/>
    <lineage>
        <taxon>Eukaryota</taxon>
        <taxon>Metazoa</taxon>
        <taxon>Ecdysozoa</taxon>
        <taxon>Arthropoda</taxon>
        <taxon>Crustacea</taxon>
        <taxon>Multicrustacea</taxon>
        <taxon>Hexanauplia</taxon>
        <taxon>Copepoda</taxon>
        <taxon>Siphonostomatoida</taxon>
        <taxon>Caligidae</taxon>
        <taxon>Lepeophtheirus</taxon>
    </lineage>
</organism>
<protein>
    <submittedName>
        <fullName evidence="1">Uncharacterized protein</fullName>
    </submittedName>
</protein>
<proteinExistence type="predicted"/>
<sequence length="86" mass="10075">RKHFLFLSSCHYYVITELLTSFSKIDSIIFKPDLTFVCAHKRQSVSLRICCRALIVNPCCTYSRIWYGGRNNSSKFPCLYIFRLPS</sequence>
<dbReference type="EMBL" id="HACA01025236">
    <property type="protein sequence ID" value="CDW42597.1"/>
    <property type="molecule type" value="Transcribed_RNA"/>
</dbReference>
<name>A0A0K2UXK4_LEPSM</name>
<feature type="non-terminal residue" evidence="1">
    <location>
        <position position="1"/>
    </location>
</feature>
<accession>A0A0K2UXK4</accession>